<comment type="similarity">
    <text evidence="2">Belongs to the FAD-binding monooxygenase family.</text>
</comment>
<evidence type="ECO:0000256" key="7">
    <source>
        <dbReference type="ARBA" id="ARBA00023033"/>
    </source>
</evidence>
<evidence type="ECO:0000256" key="6">
    <source>
        <dbReference type="ARBA" id="ARBA00023002"/>
    </source>
</evidence>
<evidence type="ECO:0000256" key="1">
    <source>
        <dbReference type="ARBA" id="ARBA00001974"/>
    </source>
</evidence>
<evidence type="ECO:0000256" key="3">
    <source>
        <dbReference type="ARBA" id="ARBA00022630"/>
    </source>
</evidence>
<evidence type="ECO:0000313" key="8">
    <source>
        <dbReference type="EMBL" id="MCM6772643.1"/>
    </source>
</evidence>
<evidence type="ECO:0000256" key="4">
    <source>
        <dbReference type="ARBA" id="ARBA00022827"/>
    </source>
</evidence>
<dbReference type="PANTHER" id="PTHR43098:SF3">
    <property type="entry name" value="L-ORNITHINE N(5)-MONOOXYGENASE-RELATED"/>
    <property type="match status" value="1"/>
</dbReference>
<dbReference type="Pfam" id="PF13738">
    <property type="entry name" value="Pyr_redox_3"/>
    <property type="match status" value="1"/>
</dbReference>
<reference evidence="8" key="1">
    <citation type="submission" date="2022-06" db="EMBL/GenBank/DDBJ databases">
        <title>Novel species in genus nocardia.</title>
        <authorList>
            <person name="Li F."/>
        </authorList>
    </citation>
    <scope>NUCLEOTIDE SEQUENCE</scope>
    <source>
        <strain evidence="8">CDC141</strain>
    </source>
</reference>
<dbReference type="GO" id="GO:0016709">
    <property type="term" value="F:oxidoreductase activity, acting on paired donors, with incorporation or reduction of molecular oxygen, NAD(P)H as one donor, and incorporation of one atom of oxygen"/>
    <property type="evidence" value="ECO:0007669"/>
    <property type="project" value="UniProtKB-ARBA"/>
</dbReference>
<proteinExistence type="inferred from homology"/>
<keyword evidence="9" id="KW-1185">Reference proteome</keyword>
<organism evidence="8 9">
    <name type="scientific">Nocardia pulmonis</name>
    <dbReference type="NCBI Taxonomy" id="2951408"/>
    <lineage>
        <taxon>Bacteria</taxon>
        <taxon>Bacillati</taxon>
        <taxon>Actinomycetota</taxon>
        <taxon>Actinomycetes</taxon>
        <taxon>Mycobacteriales</taxon>
        <taxon>Nocardiaceae</taxon>
        <taxon>Nocardia</taxon>
    </lineage>
</organism>
<name>A0A9X2IUY2_9NOCA</name>
<comment type="cofactor">
    <cofactor evidence="1">
        <name>FAD</name>
        <dbReference type="ChEBI" id="CHEBI:57692"/>
    </cofactor>
</comment>
<evidence type="ECO:0000256" key="5">
    <source>
        <dbReference type="ARBA" id="ARBA00022857"/>
    </source>
</evidence>
<gene>
    <name evidence="8" type="ORF">NDR86_04035</name>
</gene>
<dbReference type="SUPFAM" id="SSF51905">
    <property type="entry name" value="FAD/NAD(P)-binding domain"/>
    <property type="match status" value="1"/>
</dbReference>
<keyword evidence="5" id="KW-0521">NADP</keyword>
<dbReference type="InterPro" id="IPR050775">
    <property type="entry name" value="FAD-binding_Monooxygenases"/>
</dbReference>
<dbReference type="Gene3D" id="3.50.50.60">
    <property type="entry name" value="FAD/NAD(P)-binding domain"/>
    <property type="match status" value="1"/>
</dbReference>
<accession>A0A9X2IUY2</accession>
<evidence type="ECO:0000313" key="9">
    <source>
        <dbReference type="Proteomes" id="UP001139157"/>
    </source>
</evidence>
<protein>
    <submittedName>
        <fullName evidence="8">NAD(P)/FAD-dependent oxidoreductase</fullName>
    </submittedName>
</protein>
<keyword evidence="7" id="KW-0503">Monooxygenase</keyword>
<keyword evidence="6" id="KW-0560">Oxidoreductase</keyword>
<comment type="caution">
    <text evidence="8">The sequence shown here is derived from an EMBL/GenBank/DDBJ whole genome shotgun (WGS) entry which is preliminary data.</text>
</comment>
<evidence type="ECO:0000256" key="2">
    <source>
        <dbReference type="ARBA" id="ARBA00010139"/>
    </source>
</evidence>
<keyword evidence="4" id="KW-0274">FAD</keyword>
<dbReference type="EMBL" id="JAMRXG010000002">
    <property type="protein sequence ID" value="MCM6772643.1"/>
    <property type="molecule type" value="Genomic_DNA"/>
</dbReference>
<dbReference type="RefSeq" id="WP_251909592.1">
    <property type="nucleotide sequence ID" value="NZ_JAMRXG010000002.1"/>
</dbReference>
<dbReference type="AlphaFoldDB" id="A0A9X2IUY2"/>
<sequence length="380" mass="42339">MLDAIVIGAGFAGLRVLHQRRDRGFAVHAFEAGGDVGGTWYWNSYPGARCDIESKDYCFIFDRRLHDGWTWTERFAGQPEILRYARYVADYANLLPHITFDTAIRAAEFDEASATWTVVTDAGDTHRCRYLIAAVGCMSAPYTPELPGLAQYEGVRVHTGRWPRAGVDFRGRRVGIVGTGSSGIQLIPRIAEAAAELTVFQRTPNFSAPARNRPLTPAEQQAAAAEYEDRVRYAGTTRFGHHIVGTGRPTTDFTAAERDHELEIRWQRGGTGILATFTDSGMNLAANSIVAEFFRRKIAAAVHDPDTARGLQPRTYPIGTKRLCVDSGYFETYNRANVTLVDLRDEPIRSCTRTGIRTTAREFRLEPWYSPPDSMPSPAR</sequence>
<dbReference type="Proteomes" id="UP001139157">
    <property type="component" value="Unassembled WGS sequence"/>
</dbReference>
<keyword evidence="3" id="KW-0285">Flavoprotein</keyword>
<dbReference type="InterPro" id="IPR036188">
    <property type="entry name" value="FAD/NAD-bd_sf"/>
</dbReference>
<dbReference type="PANTHER" id="PTHR43098">
    <property type="entry name" value="L-ORNITHINE N(5)-MONOOXYGENASE-RELATED"/>
    <property type="match status" value="1"/>
</dbReference>